<dbReference type="InterPro" id="IPR011013">
    <property type="entry name" value="Gal_mutarotase_sf_dom"/>
</dbReference>
<proteinExistence type="inferred from homology"/>
<dbReference type="GO" id="GO:0030246">
    <property type="term" value="F:carbohydrate binding"/>
    <property type="evidence" value="ECO:0007669"/>
    <property type="project" value="InterPro"/>
</dbReference>
<name>A0A6V8R862_TRIAP</name>
<comment type="caution">
    <text evidence="5">The sequence shown here is derived from an EMBL/GenBank/DDBJ whole genome shotgun (WGS) entry which is preliminary data.</text>
</comment>
<dbReference type="AlphaFoldDB" id="A0A6V8R862"/>
<organism evidence="5 6">
    <name type="scientific">Trichoderma asperellum</name>
    <name type="common">Filamentous fungus</name>
    <dbReference type="NCBI Taxonomy" id="101201"/>
    <lineage>
        <taxon>Eukaryota</taxon>
        <taxon>Fungi</taxon>
        <taxon>Dikarya</taxon>
        <taxon>Ascomycota</taxon>
        <taxon>Pezizomycotina</taxon>
        <taxon>Sordariomycetes</taxon>
        <taxon>Hypocreomycetidae</taxon>
        <taxon>Hypocreales</taxon>
        <taxon>Hypocreaceae</taxon>
        <taxon>Trichoderma</taxon>
    </lineage>
</organism>
<dbReference type="EMBL" id="BLZH01000017">
    <property type="protein sequence ID" value="GFP60295.1"/>
    <property type="molecule type" value="Genomic_DNA"/>
</dbReference>
<dbReference type="SUPFAM" id="SSF51445">
    <property type="entry name" value="(Trans)glycosidases"/>
    <property type="match status" value="1"/>
</dbReference>
<gene>
    <name evidence="5" type="ORF">TASIC1_0017005700</name>
</gene>
<dbReference type="GO" id="GO:0004553">
    <property type="term" value="F:hydrolase activity, hydrolyzing O-glycosyl compounds"/>
    <property type="evidence" value="ECO:0007669"/>
    <property type="project" value="InterPro"/>
</dbReference>
<dbReference type="Pfam" id="PF13802">
    <property type="entry name" value="Gal_mutarotas_2"/>
    <property type="match status" value="1"/>
</dbReference>
<keyword evidence="2" id="KW-0326">Glycosidase</keyword>
<comment type="similarity">
    <text evidence="1 2">Belongs to the glycosyl hydrolase 31 family.</text>
</comment>
<dbReference type="GO" id="GO:0005975">
    <property type="term" value="P:carbohydrate metabolic process"/>
    <property type="evidence" value="ECO:0007669"/>
    <property type="project" value="InterPro"/>
</dbReference>
<dbReference type="InterPro" id="IPR025887">
    <property type="entry name" value="Glyco_hydro_31_N_dom"/>
</dbReference>
<evidence type="ECO:0000256" key="2">
    <source>
        <dbReference type="RuleBase" id="RU361185"/>
    </source>
</evidence>
<dbReference type="Gene3D" id="3.20.20.80">
    <property type="entry name" value="Glycosidases"/>
    <property type="match status" value="1"/>
</dbReference>
<sequence length="480" mass="54959">MLHSEENRLVFTYDAETLWIEPWGANSLRIRATKLPSMPQQDWALQPPSSSKSSIEITETSGTITNGKIKAAVSKSGKIMVWNSKGELLLEEYTRNRRDVLDPKCSAIEVSAREFKGILGTDNYHLTMRFESVDANEKIYGMGQYQQPFFDLKGTDLELAHRNSQASVPFALSSLGYGFLWNNPSVGRAVLGRNIMSFEAYSTTTLDYWVVAGDNPAEIQEAYADATGKVPMMPEYGLGFWQCKLRYQTQEELLNVAREYKRRDLPLDLIVIDFFHWPTQGEWKFDPTYWPDPDAMIRELQEMKVELMVSIWPTVDRRSENYEEMIERGYLIRVDRGIRTVMEFQGNTVHFDATNPRAREYVWEKVKKNYYDKGIKVFWLDEAEPEYTAYDFENFRYHLGSNLSIVSTTSLQQGFTWASQEFHGGPRTSAGSTEEIPMIQPFESCLLAGSSGVLSALYSDSMAIENRTSLSMVQLAAQRV</sequence>
<dbReference type="CDD" id="cd14752">
    <property type="entry name" value="GH31_N"/>
    <property type="match status" value="1"/>
</dbReference>
<dbReference type="SUPFAM" id="SSF74650">
    <property type="entry name" value="Galactose mutarotase-like"/>
    <property type="match status" value="1"/>
</dbReference>
<evidence type="ECO:0000256" key="1">
    <source>
        <dbReference type="ARBA" id="ARBA00007806"/>
    </source>
</evidence>
<dbReference type="Gene3D" id="2.60.40.1760">
    <property type="entry name" value="glycosyl hydrolase (family 31)"/>
    <property type="match status" value="1"/>
</dbReference>
<evidence type="ECO:0000313" key="6">
    <source>
        <dbReference type="Proteomes" id="UP000517252"/>
    </source>
</evidence>
<dbReference type="Proteomes" id="UP000517252">
    <property type="component" value="Unassembled WGS sequence"/>
</dbReference>
<accession>A0A6V8R862</accession>
<evidence type="ECO:0000259" key="4">
    <source>
        <dbReference type="Pfam" id="PF13802"/>
    </source>
</evidence>
<dbReference type="Pfam" id="PF01055">
    <property type="entry name" value="Glyco_hydro_31_2nd"/>
    <property type="match status" value="1"/>
</dbReference>
<dbReference type="InterPro" id="IPR051816">
    <property type="entry name" value="Glycosyl_Hydrolase_31"/>
</dbReference>
<dbReference type="OrthoDB" id="10070917at2759"/>
<keyword evidence="2" id="KW-0378">Hydrolase</keyword>
<dbReference type="InterPro" id="IPR000322">
    <property type="entry name" value="Glyco_hydro_31_TIM"/>
</dbReference>
<evidence type="ECO:0000313" key="5">
    <source>
        <dbReference type="EMBL" id="GFP60295.1"/>
    </source>
</evidence>
<protein>
    <submittedName>
        <fullName evidence="5">Uncharacterized family 31 glucosidase ORF2</fullName>
    </submittedName>
</protein>
<dbReference type="PANTHER" id="PTHR43863">
    <property type="entry name" value="HYDROLASE, PUTATIVE (AFU_ORTHOLOGUE AFUA_1G03140)-RELATED"/>
    <property type="match status" value="1"/>
</dbReference>
<evidence type="ECO:0000259" key="3">
    <source>
        <dbReference type="Pfam" id="PF01055"/>
    </source>
</evidence>
<feature type="domain" description="Glycoside hydrolase family 31 TIM barrel" evidence="3">
    <location>
        <begin position="231"/>
        <end position="388"/>
    </location>
</feature>
<reference evidence="5 6" key="1">
    <citation type="submission" date="2020-07" db="EMBL/GenBank/DDBJ databases">
        <title>Trichoderma asperellum IC-1 whole genome shotgun sequence.</title>
        <authorList>
            <person name="Kanamasa S."/>
            <person name="Takahashi H."/>
        </authorList>
    </citation>
    <scope>NUCLEOTIDE SEQUENCE [LARGE SCALE GENOMIC DNA]</scope>
    <source>
        <strain evidence="5 6">IC-1</strain>
    </source>
</reference>
<dbReference type="InterPro" id="IPR017853">
    <property type="entry name" value="GH"/>
</dbReference>
<feature type="domain" description="Glycoside hydrolase family 31 N-terminal" evidence="4">
    <location>
        <begin position="24"/>
        <end position="185"/>
    </location>
</feature>
<dbReference type="PANTHER" id="PTHR43863:SF2">
    <property type="entry name" value="MALTASE-GLUCOAMYLASE"/>
    <property type="match status" value="1"/>
</dbReference>